<keyword evidence="2" id="KW-0808">Transferase</keyword>
<dbReference type="InterPro" id="IPR008928">
    <property type="entry name" value="6-hairpin_glycosidase_sf"/>
</dbReference>
<dbReference type="CDD" id="cd11756">
    <property type="entry name" value="GH94N_ChvB_NdvB_1_like"/>
    <property type="match status" value="1"/>
</dbReference>
<feature type="domain" description="Glycosyl hydrolase 94 supersandwich" evidence="5">
    <location>
        <begin position="2063"/>
        <end position="2340"/>
    </location>
</feature>
<evidence type="ECO:0000256" key="1">
    <source>
        <dbReference type="ARBA" id="ARBA00022676"/>
    </source>
</evidence>
<dbReference type="InterPro" id="IPR010383">
    <property type="entry name" value="Glyco_hydrolase_94_b-supersand"/>
</dbReference>
<feature type="domain" description="Glycosyl hydrolase 94 supersandwich" evidence="5">
    <location>
        <begin position="1539"/>
        <end position="1820"/>
    </location>
</feature>
<feature type="domain" description="Glycosyl hydrolase 94 catalytic" evidence="7">
    <location>
        <begin position="2357"/>
        <end position="2794"/>
    </location>
</feature>
<dbReference type="SUPFAM" id="SSF48208">
    <property type="entry name" value="Six-hairpin glycosidases"/>
    <property type="match status" value="1"/>
</dbReference>
<dbReference type="Gene3D" id="1.50.10.10">
    <property type="match status" value="1"/>
</dbReference>
<dbReference type="InterPro" id="IPR011013">
    <property type="entry name" value="Gal_mutarotase_sf_dom"/>
</dbReference>
<feature type="transmembrane region" description="Helical" evidence="4">
    <location>
        <begin position="450"/>
        <end position="469"/>
    </location>
</feature>
<dbReference type="EMBL" id="JAQQXT010000011">
    <property type="protein sequence ID" value="MDC8773410.1"/>
    <property type="molecule type" value="Genomic_DNA"/>
</dbReference>
<keyword evidence="9" id="KW-1185">Reference proteome</keyword>
<dbReference type="InterPro" id="IPR012341">
    <property type="entry name" value="6hp_glycosidase-like_sf"/>
</dbReference>
<comment type="caution">
    <text evidence="8">The sequence shown here is derived from an EMBL/GenBank/DDBJ whole genome shotgun (WGS) entry which is preliminary data.</text>
</comment>
<dbReference type="InterPro" id="IPR037824">
    <property type="entry name" value="GH94N_2_NdvB"/>
</dbReference>
<dbReference type="Gene3D" id="2.60.420.10">
    <property type="entry name" value="Maltose phosphorylase, domain 3"/>
    <property type="match status" value="1"/>
</dbReference>
<protein>
    <submittedName>
        <fullName evidence="8">Glucoamylase family protein</fullName>
    </submittedName>
</protein>
<keyword evidence="4" id="KW-1133">Transmembrane helix</keyword>
<evidence type="ECO:0000313" key="8">
    <source>
        <dbReference type="EMBL" id="MDC8773410.1"/>
    </source>
</evidence>
<reference evidence="8 9" key="1">
    <citation type="submission" date="2022-10" db="EMBL/GenBank/DDBJ databases">
        <title>Paucibacter sp. hw1 Genome sequencing.</title>
        <authorList>
            <person name="Park S."/>
        </authorList>
    </citation>
    <scope>NUCLEOTIDE SEQUENCE [LARGE SCALE GENOMIC DNA]</scope>
    <source>
        <strain evidence="9">hw1</strain>
    </source>
</reference>
<feature type="transmembrane region" description="Helical" evidence="4">
    <location>
        <begin position="475"/>
        <end position="496"/>
    </location>
</feature>
<evidence type="ECO:0000259" key="7">
    <source>
        <dbReference type="Pfam" id="PF17167"/>
    </source>
</evidence>
<dbReference type="Pfam" id="PF10091">
    <property type="entry name" value="Glycoamylase"/>
    <property type="match status" value="1"/>
</dbReference>
<dbReference type="Pfam" id="PF17167">
    <property type="entry name" value="Glyco_hydro_94"/>
    <property type="match status" value="1"/>
</dbReference>
<evidence type="ECO:0000313" key="9">
    <source>
        <dbReference type="Proteomes" id="UP001221189"/>
    </source>
</evidence>
<proteinExistence type="predicted"/>
<evidence type="ECO:0000256" key="2">
    <source>
        <dbReference type="ARBA" id="ARBA00022679"/>
    </source>
</evidence>
<dbReference type="InterPro" id="IPR052047">
    <property type="entry name" value="GH94_Enzymes"/>
</dbReference>
<dbReference type="RefSeq" id="WP_273601535.1">
    <property type="nucleotide sequence ID" value="NZ_JAQQXT010000011.1"/>
</dbReference>
<gene>
    <name evidence="8" type="ORF">PRZ03_17645</name>
</gene>
<dbReference type="PANTHER" id="PTHR37469:SF2">
    <property type="entry name" value="CELLOBIONIC ACID PHOSPHORYLASE"/>
    <property type="match status" value="1"/>
</dbReference>
<dbReference type="Gene3D" id="2.70.98.40">
    <property type="entry name" value="Glycoside hydrolase, family 65, N-terminal domain"/>
    <property type="match status" value="2"/>
</dbReference>
<evidence type="ECO:0000259" key="6">
    <source>
        <dbReference type="Pfam" id="PF10091"/>
    </source>
</evidence>
<organism evidence="8 9">
    <name type="scientific">Roseateles albus</name>
    <dbReference type="NCBI Taxonomy" id="2987525"/>
    <lineage>
        <taxon>Bacteria</taxon>
        <taxon>Pseudomonadati</taxon>
        <taxon>Pseudomonadota</taxon>
        <taxon>Betaproteobacteria</taxon>
        <taxon>Burkholderiales</taxon>
        <taxon>Sphaerotilaceae</taxon>
        <taxon>Roseateles</taxon>
    </lineage>
</organism>
<dbReference type="Gene3D" id="1.50.10.140">
    <property type="match status" value="1"/>
</dbReference>
<feature type="domain" description="Glycoamylase-like" evidence="6">
    <location>
        <begin position="1277"/>
        <end position="1482"/>
    </location>
</feature>
<evidence type="ECO:0000256" key="3">
    <source>
        <dbReference type="SAM" id="MobiDB-lite"/>
    </source>
</evidence>
<dbReference type="SMART" id="SM01068">
    <property type="entry name" value="CBM_X"/>
    <property type="match status" value="2"/>
</dbReference>
<dbReference type="InterPro" id="IPR033432">
    <property type="entry name" value="GH94_catalytic"/>
</dbReference>
<keyword evidence="4" id="KW-0472">Membrane</keyword>
<dbReference type="SUPFAM" id="SSF74650">
    <property type="entry name" value="Galactose mutarotase-like"/>
    <property type="match status" value="2"/>
</dbReference>
<dbReference type="InterPro" id="IPR037018">
    <property type="entry name" value="GH65_N"/>
</dbReference>
<dbReference type="Pfam" id="PF06165">
    <property type="entry name" value="GH94_b-supersand"/>
    <property type="match status" value="2"/>
</dbReference>
<keyword evidence="4" id="KW-0812">Transmembrane</keyword>
<dbReference type="CDD" id="cd11753">
    <property type="entry name" value="GH94N_ChvB_NdvB_2_like"/>
    <property type="match status" value="1"/>
</dbReference>
<dbReference type="PANTHER" id="PTHR37469">
    <property type="entry name" value="CELLOBIONIC ACID PHOSPHORYLASE-RELATED"/>
    <property type="match status" value="1"/>
</dbReference>
<feature type="region of interest" description="Disordered" evidence="3">
    <location>
        <begin position="1752"/>
        <end position="1773"/>
    </location>
</feature>
<dbReference type="Proteomes" id="UP001221189">
    <property type="component" value="Unassembled WGS sequence"/>
</dbReference>
<name>A0ABT5KHS5_9BURK</name>
<evidence type="ECO:0000256" key="4">
    <source>
        <dbReference type="SAM" id="Phobius"/>
    </source>
</evidence>
<sequence>MGSSERPQGRSIAAPAAPRGVRETFGAAAFPRELQRLLPEASALLCDILGSQHGALQAPIRAEIFGQQRFAQHGRSLGATHSAERASAFAASFFPRLRSNVQALRQAHRYIGERAKSGYDISPAAEWLLDNFHLVEAQLKEVHEGLPRSYFRALPVLVDEPLAGLPRIYGVAWAFVAHTDGAFDEDLLLQFLSAYQETRELSLREIWALPTTLRVVLVENLRRLAERVATNKAAREVANLCFDRLDSFTTGALEDLLALLNRRGVGRIFLAQMAQRLQDQRMTGERLSDSWRARWLSEALPDLAAAQLQQTADQTADNLSVSNALTSLRAIGDADWPDIVARSSSLMHVMMGSPVFAAEHMVSRDQSLHAIERLARRSGRSEVAVAQALLGLMDVSHGAIDAKDTDASQAHASKTDASHWLSGAGRPALWAALGLPGRHIGLLQRCTRRLALPFYLCALLCGSIGLVAWGLPAQAAWPLVALLMLFPASEAVVAVINRLVSESARPSHLPRLALAQGIPPEHRVMVVMPAMLSSAAAVAELVHRLHLHYLANPEPQAQFALLSDWLDAPSPELAGDAALLALAQSQLSKLNLRHPQLSEQRAPRFILLHRRRAFSPTEQAWIGWERKRGKLEQLITLLAEPGGESSFVDLGELSTPMQNTRYIVTLDSDTQLPPGRLRELVGVAAHPHNQPRLDPSGRFVAQGYGILQPRVVTPLPAPKDFTLYHWFFAGQCGIDPYSAASSEVYQDLFQEGSFSGKGLLHVQALHAVLHARLPEGQVLSHDLLEGALARCAAVSDITVVEDAPFHADVAASRVHRWTRGDWQLLPILMNPWRYPFRAVSRWKMFDNLRRSLVAPASMALLVLSLAGDGAPIWVALGLVWAALAAGPLLGALAGFAPSRDDLALRHFYGRAGSDLLRALLSGAWLLGQLMQQALMALDAVARALFRMFISRRRLLQWTTAAAAQAAAKTALPAVLRQHWRAPLLALLLFVGLLYTGTEHPLLAALLCGAWLTAPLLSWWVSRPNLACEQPVLLAAEQVYLHGVARDTWRFFERCIGPGDRYLPPDNFQTDPQDMLAHRTSPTNIGLYLLAVPCAREFGWIGTQELLSRLEATLASLAALERHRGHFLNWYDTERGAALLPRYVSTVDSGNLCGHLLAAAQACRKLAQAPFDTEAGARAQRIAQERLAPLLTSRCGAGAPVREQLRWCLADLRATRRSAALDLVAAEQPAAIGRLLALAGAFERLAMEADFKFLYHPKRHLFHIGYRVAEQQLDSGFYDLLASESRLTSLFAVAKGDVPVRHWCALGRPFFAVAKVAGLRSWSGSMFEYLMPSLVLDEPHGSVLREACLAALQEQMRFAAQNQTPWGISESAIAGRDYTLAYQYAPQGVPRLALRRTPSDELVIAPYATALAAQIAPQAACRNFALLEGLSPAVRGRYGFIEALDYSPARQAGKARFTPVSTFMAHHQGMSVVALANVLLGGVAQRWGMAPAQIEAVASLLHERAPREVPVLFEPPQGWVQPTRELRAPSLLREVLPGETAVAPTHLLSNGRYSVSLRANGAGWSRWGRVGISRWRDDALRDALGSFFYLRGLTPSAGPGLVSLTQHPAPDPAAQYRSTFHADTVCFEATWPQLQAKLTVWVSPEDDIEFRQVELRNLSERTLNFELISAFEPTLAEPRADEAHPAFSKLFLRAEWQAEDQALLFERKPRLDTEQGVLAAHFLADGGPHLLGLRCQTDRQQWLGRNRQAGRPLADFETPLDADDSAEPGMPAEQDTGLDPVCALAARIHIAPQAKVVLTFATAACDSRAKLDAIIDKYRQPSHVQRATLMSATLTCIRLRTLGLSAENLAALQSVTTALLLSLARPQAATPDDGDPALLEATAVCDRRVLWRFGISGDKPLILVSAGVLQGLGLLRTLAKALRLWSWGGVACDLVIINGEPASYLMTLQRELLALRERHLAENQAGAASGQDLSGLHVLRAEELSPSELSSLRTLACLRLHADGRPLPHHIADWLGQHEQALDARLEASSTVVGPELGPHVQTSAQQFQGKFGGAATPELGEFSFEVDAQRKPQRPWINVLANRDFGAQLSESGGGYSWALNSRMNQLTPWANDAVADPPGEWFLLQDMATLAVWSVAPGAWGEAELGYEVRHGQGYSVIKHRRGDLGVAATWCVDAATSVKQIELSFVNHGSRSLTLRVLGMVEWQMGAGRAERSTLQTLSKPTRASDRRLNTLLATQREQGQGFGEGTAFFALAAPTEPAGKHGPGAESVDWTCDRREFFDARGRLVMPDFLGKRDGAGLDPCAALATELQLAPGASAQRVFLLGYGASPAAALALAEQAVGVPAAQRLGATQASWDALLGTTELATPDPLFDALVNRWLLYQTVACRLWAKAGFYQAGGATGFRDQLQDAMALAWAAPQLLRQQIVLCASRQFVEGDVQHWWHSPLGAGVRTHFSDDLLWLPLACAHYLRCTGDAGLLEEGVHFLDGAQIPAGAEDAYYTPTQSAEAASVYEHAARTLDRSLRVGVHGLPLMGSGDWNDGMNRVGAEGRGESVWLGWFLCRVVTDFAPLARARGESFRAATWESAAAGWRSALIGPAWDGQWFKRAFFDNGEPLGSSQNAEARIDLIAQAWSVLSGAAPPALQRMAMAAAQSHLIDSDAGLLRLLDPPLAKAVPSAGYIQAYPPGVRENGGQYSHAGVWALMARAQLGQGAAERADGPEGEAAGDAAYRYFSYLSPAHRAAHPQRGPVYGAEPYVLAGDVYSQPPYVGRGGWSWYTGAAAWLHRAAIESICGLRLEASQLSFQPCLPSHWPRVELTLRRDGRVMRFVLLRCTRTEALASAAAEGAQVLLPGESLAWSDLPANAVPSSFVVPLVHLVPAAAHSPARPSPTAAGVAL</sequence>
<dbReference type="InterPro" id="IPR019282">
    <property type="entry name" value="Glycoamylase-like_cons_dom"/>
</dbReference>
<evidence type="ECO:0000259" key="5">
    <source>
        <dbReference type="Pfam" id="PF06165"/>
    </source>
</evidence>
<accession>A0ABT5KHS5</accession>
<keyword evidence="1" id="KW-0328">Glycosyltransferase</keyword>
<dbReference type="InterPro" id="IPR037820">
    <property type="entry name" value="GH94N_NdvB"/>
</dbReference>